<reference evidence="2" key="2">
    <citation type="submission" date="2017-08" db="EMBL/GenBank/DDBJ databases">
        <title>Complete Genome Sequence of Francisella noatunensis subsp. orientalis strain FNO190.</title>
        <authorList>
            <person name="Pereira F.L."/>
            <person name="Goncalves L.A."/>
            <person name="Guilherme T.C."/>
            <person name="Soares S.C."/>
            <person name="Dorella F.A."/>
            <person name="Carvalho A.F."/>
            <person name="Leibowitz M.P."/>
            <person name="Leal C.A.G."/>
            <person name="Azevedo V.A.C."/>
            <person name="Figueiredo H.C.P."/>
        </authorList>
    </citation>
    <scope>NUCLEOTIDE SEQUENCE</scope>
    <source>
        <strain evidence="2">FNO190</strain>
    </source>
</reference>
<keyword evidence="1" id="KW-0472">Membrane</keyword>
<evidence type="ECO:0000313" key="3">
    <source>
        <dbReference type="EMBL" id="NIY56577.1"/>
    </source>
</evidence>
<reference evidence="3" key="3">
    <citation type="journal article" date="2020" name="Int. J. Syst. Evol. Microbiol.">
        <title>Reclassification of Francisella noatunensis subsp. orientalis Ottem et al. 2009 as Francisella orientalis sp. nov., Francisella noatunensis subsp. chilensis subsp. nov. and emended description of Francisella noatunensis.</title>
        <authorList>
            <person name="Ramirez-Paredes J.G."/>
            <person name="Larsson P."/>
            <person name="Thompson K.D."/>
            <person name="Penman D.J."/>
            <person name="Busse H.J."/>
            <person name="Ohrman C."/>
            <person name="Sjodin A."/>
            <person name="Soto E."/>
            <person name="Richards R.H."/>
            <person name="Adams A."/>
            <person name="Colquhoun D.J."/>
        </authorList>
    </citation>
    <scope>NUCLEOTIDE SEQUENCE</scope>
    <source>
        <strain evidence="3">LADL-07285A</strain>
    </source>
</reference>
<dbReference type="Proteomes" id="UP000774689">
    <property type="component" value="Unassembled WGS sequence"/>
</dbReference>
<evidence type="ECO:0000313" key="4">
    <source>
        <dbReference type="Proteomes" id="UP000035930"/>
    </source>
</evidence>
<name>A0AAW9YNL9_9GAMM</name>
<evidence type="ECO:0000313" key="5">
    <source>
        <dbReference type="Proteomes" id="UP000774689"/>
    </source>
</evidence>
<dbReference type="Proteomes" id="UP000035930">
    <property type="component" value="Chromosome"/>
</dbReference>
<reference evidence="4" key="1">
    <citation type="submission" date="2015-02" db="EMBL/GenBank/DDBJ databases">
        <title>Complete genome sequence of Francisella noatunensis subsp. orientalis FNO190 isolated from farm-raised Nile tilapia in Brazil.</title>
        <authorList>
            <person name="Figueiredo H.C.P."/>
            <person name="Leal C.A.G."/>
            <person name="Pereira F.L."/>
            <person name="Soares S.C."/>
            <person name="Goncalves L.A."/>
            <person name="Dorella F.A."/>
            <person name="Carvalho A.F."/>
            <person name="Azevedo V.A.C."/>
        </authorList>
    </citation>
    <scope>NUCLEOTIDE SEQUENCE [LARGE SCALE GENOMIC DNA]</scope>
    <source>
        <strain evidence="4">FNO190</strain>
    </source>
</reference>
<protein>
    <submittedName>
        <fullName evidence="3">Uncharacterized protein</fullName>
    </submittedName>
</protein>
<dbReference type="EMBL" id="QPQM01000011">
    <property type="protein sequence ID" value="NIY56577.1"/>
    <property type="molecule type" value="Genomic_DNA"/>
</dbReference>
<gene>
    <name evidence="3" type="ORF">CHQ83_04410</name>
    <name evidence="2" type="ORF">FNO190_1531</name>
</gene>
<proteinExistence type="predicted"/>
<keyword evidence="1" id="KW-0812">Transmembrane</keyword>
<keyword evidence="1" id="KW-1133">Transmembrane helix</keyword>
<keyword evidence="4" id="KW-1185">Reference proteome</keyword>
<feature type="transmembrane region" description="Helical" evidence="1">
    <location>
        <begin position="45"/>
        <end position="66"/>
    </location>
</feature>
<evidence type="ECO:0000256" key="1">
    <source>
        <dbReference type="SAM" id="Phobius"/>
    </source>
</evidence>
<dbReference type="RefSeq" id="WP_014714794.1">
    <property type="nucleotide sequence ID" value="NZ_CP011923.2"/>
</dbReference>
<accession>A0AAW9YNL9</accession>
<feature type="transmembrane region" description="Helical" evidence="1">
    <location>
        <begin position="20"/>
        <end position="39"/>
    </location>
</feature>
<feature type="transmembrane region" description="Helical" evidence="1">
    <location>
        <begin position="87"/>
        <end position="106"/>
    </location>
</feature>
<dbReference type="EMBL" id="CP011923">
    <property type="protein sequence ID" value="AKN89155.1"/>
    <property type="molecule type" value="Genomic_DNA"/>
</dbReference>
<organism evidence="3 5">
    <name type="scientific">Francisella orientalis</name>
    <dbReference type="NCBI Taxonomy" id="299583"/>
    <lineage>
        <taxon>Bacteria</taxon>
        <taxon>Pseudomonadati</taxon>
        <taxon>Pseudomonadota</taxon>
        <taxon>Gammaproteobacteria</taxon>
        <taxon>Thiotrichales</taxon>
        <taxon>Francisellaceae</taxon>
        <taxon>Francisella</taxon>
    </lineage>
</organism>
<dbReference type="GeneID" id="45433623"/>
<feature type="transmembrane region" description="Helical" evidence="1">
    <location>
        <begin position="112"/>
        <end position="128"/>
    </location>
</feature>
<evidence type="ECO:0000313" key="2">
    <source>
        <dbReference type="EMBL" id="AKN89155.1"/>
    </source>
</evidence>
<dbReference type="AlphaFoldDB" id="A0AAW9YNL9"/>
<sequence length="133" mass="15679">MYEEEFLSEKLQRFTLVDIALVKIVYFLVGLLIISSYSTLALVSWVFYLLMFLTAVFPIVIHLLSFEGLYIEKARKYLKTNKPLYQVLLFFSMFFFACMLAVLILALLDVPWYIYAILIAVFAIKPMRSNMFW</sequence>